<dbReference type="STRING" id="7168.A0A182N2M6"/>
<evidence type="ECO:0000313" key="6">
    <source>
        <dbReference type="Proteomes" id="UP000075884"/>
    </source>
</evidence>
<evidence type="ECO:0000313" key="5">
    <source>
        <dbReference type="EnsemblMetazoa" id="ADIR001887-PA"/>
    </source>
</evidence>
<feature type="domain" description="C-type lectin" evidence="4">
    <location>
        <begin position="21"/>
        <end position="138"/>
    </location>
</feature>
<keyword evidence="6" id="KW-1185">Reference proteome</keyword>
<feature type="signal peptide" evidence="3">
    <location>
        <begin position="1"/>
        <end position="18"/>
    </location>
</feature>
<dbReference type="GO" id="GO:0030246">
    <property type="term" value="F:carbohydrate binding"/>
    <property type="evidence" value="ECO:0007669"/>
    <property type="project" value="UniProtKB-KW"/>
</dbReference>
<keyword evidence="1" id="KW-0430">Lectin</keyword>
<proteinExistence type="predicted"/>
<dbReference type="SUPFAM" id="SSF56436">
    <property type="entry name" value="C-type lectin-like"/>
    <property type="match status" value="1"/>
</dbReference>
<reference evidence="5" key="2">
    <citation type="submission" date="2020-05" db="UniProtKB">
        <authorList>
            <consortium name="EnsemblMetazoa"/>
        </authorList>
    </citation>
    <scope>IDENTIFICATION</scope>
    <source>
        <strain evidence="5">WRAIR2</strain>
    </source>
</reference>
<organism evidence="5 6">
    <name type="scientific">Anopheles dirus</name>
    <dbReference type="NCBI Taxonomy" id="7168"/>
    <lineage>
        <taxon>Eukaryota</taxon>
        <taxon>Metazoa</taxon>
        <taxon>Ecdysozoa</taxon>
        <taxon>Arthropoda</taxon>
        <taxon>Hexapoda</taxon>
        <taxon>Insecta</taxon>
        <taxon>Pterygota</taxon>
        <taxon>Neoptera</taxon>
        <taxon>Endopterygota</taxon>
        <taxon>Diptera</taxon>
        <taxon>Nematocera</taxon>
        <taxon>Culicoidea</taxon>
        <taxon>Culicidae</taxon>
        <taxon>Anophelinae</taxon>
        <taxon>Anopheles</taxon>
    </lineage>
</organism>
<dbReference type="InterPro" id="IPR018378">
    <property type="entry name" value="C-type_lectin_CS"/>
</dbReference>
<reference evidence="6" key="1">
    <citation type="submission" date="2013-03" db="EMBL/GenBank/DDBJ databases">
        <title>The Genome Sequence of Anopheles dirus WRAIR2.</title>
        <authorList>
            <consortium name="The Broad Institute Genomics Platform"/>
            <person name="Neafsey D.E."/>
            <person name="Walton C."/>
            <person name="Walker B."/>
            <person name="Young S.K."/>
            <person name="Zeng Q."/>
            <person name="Gargeya S."/>
            <person name="Fitzgerald M."/>
            <person name="Haas B."/>
            <person name="Abouelleil A."/>
            <person name="Allen A.W."/>
            <person name="Alvarado L."/>
            <person name="Arachchi H.M."/>
            <person name="Berlin A.M."/>
            <person name="Chapman S.B."/>
            <person name="Gainer-Dewar J."/>
            <person name="Goldberg J."/>
            <person name="Griggs A."/>
            <person name="Gujja S."/>
            <person name="Hansen M."/>
            <person name="Howarth C."/>
            <person name="Imamovic A."/>
            <person name="Ireland A."/>
            <person name="Larimer J."/>
            <person name="McCowan C."/>
            <person name="Murphy C."/>
            <person name="Pearson M."/>
            <person name="Poon T.W."/>
            <person name="Priest M."/>
            <person name="Roberts A."/>
            <person name="Saif S."/>
            <person name="Shea T."/>
            <person name="Sisk P."/>
            <person name="Sykes S."/>
            <person name="Wortman J."/>
            <person name="Nusbaum C."/>
            <person name="Birren B."/>
        </authorList>
    </citation>
    <scope>NUCLEOTIDE SEQUENCE [LARGE SCALE GENOMIC DNA]</scope>
    <source>
        <strain evidence="6">WRAIR2</strain>
    </source>
</reference>
<evidence type="ECO:0000256" key="3">
    <source>
        <dbReference type="SAM" id="SignalP"/>
    </source>
</evidence>
<dbReference type="InterPro" id="IPR016186">
    <property type="entry name" value="C-type_lectin-like/link_sf"/>
</dbReference>
<feature type="chain" id="PRO_5008129227" evidence="3">
    <location>
        <begin position="19"/>
        <end position="142"/>
    </location>
</feature>
<dbReference type="PROSITE" id="PS00615">
    <property type="entry name" value="C_TYPE_LECTIN_1"/>
    <property type="match status" value="1"/>
</dbReference>
<dbReference type="SMART" id="SM00034">
    <property type="entry name" value="CLECT"/>
    <property type="match status" value="1"/>
</dbReference>
<evidence type="ECO:0000259" key="4">
    <source>
        <dbReference type="PROSITE" id="PS50041"/>
    </source>
</evidence>
<dbReference type="PANTHER" id="PTHR22799:SF3">
    <property type="entry name" value="TETRANECTIN"/>
    <property type="match status" value="1"/>
</dbReference>
<dbReference type="AlphaFoldDB" id="A0A182N2M6"/>
<accession>A0A182N2M6</accession>
<dbReference type="CDD" id="cd00037">
    <property type="entry name" value="CLECT"/>
    <property type="match status" value="1"/>
</dbReference>
<keyword evidence="3" id="KW-0732">Signal</keyword>
<dbReference type="EnsemblMetazoa" id="ADIR001887-RA">
    <property type="protein sequence ID" value="ADIR001887-PA"/>
    <property type="gene ID" value="ADIR001887"/>
</dbReference>
<evidence type="ECO:0000256" key="2">
    <source>
        <dbReference type="ARBA" id="ARBA00023157"/>
    </source>
</evidence>
<dbReference type="InterPro" id="IPR016187">
    <property type="entry name" value="CTDL_fold"/>
</dbReference>
<name>A0A182N2M6_9DIPT</name>
<dbReference type="Proteomes" id="UP000075884">
    <property type="component" value="Unassembled WGS sequence"/>
</dbReference>
<dbReference type="VEuPathDB" id="VectorBase:ADIR001887"/>
<evidence type="ECO:0000256" key="1">
    <source>
        <dbReference type="ARBA" id="ARBA00022734"/>
    </source>
</evidence>
<dbReference type="Gene3D" id="3.10.100.10">
    <property type="entry name" value="Mannose-Binding Protein A, subunit A"/>
    <property type="match status" value="1"/>
</dbReference>
<dbReference type="PROSITE" id="PS50041">
    <property type="entry name" value="C_TYPE_LECTIN_2"/>
    <property type="match status" value="1"/>
</dbReference>
<sequence length="142" mass="15459">MNAVLRSLLIVGLVGTHALRYTVHNTPVDFYEAWMQCMAKGGYLAAIETALQNAMVLEAVKKAGGPEFWWIAGTDNGLEGVWIWMSRNLRMGSVSGYVNWMAGEPSNTGTGGENCAAIGSAGTWSDKPCTNTYKYVCEYYTA</sequence>
<dbReference type="PANTHER" id="PTHR22799">
    <property type="entry name" value="TETRANECTIN-RELATED"/>
    <property type="match status" value="1"/>
</dbReference>
<keyword evidence="2" id="KW-1015">Disulfide bond</keyword>
<protein>
    <submittedName>
        <fullName evidence="5">C-type lectin domain-containing protein</fullName>
    </submittedName>
</protein>
<dbReference type="InterPro" id="IPR051663">
    <property type="entry name" value="CLec_Tetranectin-domain"/>
</dbReference>
<dbReference type="GO" id="GO:0005615">
    <property type="term" value="C:extracellular space"/>
    <property type="evidence" value="ECO:0007669"/>
    <property type="project" value="TreeGrafter"/>
</dbReference>
<dbReference type="InterPro" id="IPR001304">
    <property type="entry name" value="C-type_lectin-like"/>
</dbReference>
<dbReference type="Pfam" id="PF00059">
    <property type="entry name" value="Lectin_C"/>
    <property type="match status" value="1"/>
</dbReference>